<dbReference type="STRING" id="83767.SAMN05660652_02649"/>
<keyword evidence="3" id="KW-1003">Cell membrane</keyword>
<gene>
    <name evidence="11" type="ORF">SAMN05660652_02649</name>
</gene>
<keyword evidence="4 9" id="KW-0997">Cell inner membrane</keyword>
<dbReference type="InterPro" id="IPR007387">
    <property type="entry name" value="TRAP_DctQ"/>
</dbReference>
<comment type="subunit">
    <text evidence="9">The complex comprises the extracytoplasmic solute receptor protein and the two transmembrane proteins.</text>
</comment>
<evidence type="ECO:0000256" key="2">
    <source>
        <dbReference type="ARBA" id="ARBA00022448"/>
    </source>
</evidence>
<dbReference type="PANTHER" id="PTHR35011:SF2">
    <property type="entry name" value="2,3-DIKETO-L-GULONATE TRAP TRANSPORTER SMALL PERMEASE PROTEIN YIAM"/>
    <property type="match status" value="1"/>
</dbReference>
<dbReference type="AlphaFoldDB" id="A0A1G8GVI6"/>
<comment type="similarity">
    <text evidence="8 9">Belongs to the TRAP transporter small permease family.</text>
</comment>
<keyword evidence="6 9" id="KW-1133">Transmembrane helix</keyword>
<accession>A0A1G8GVI6</accession>
<evidence type="ECO:0000313" key="11">
    <source>
        <dbReference type="EMBL" id="SDH98359.1"/>
    </source>
</evidence>
<dbReference type="GO" id="GO:0005886">
    <property type="term" value="C:plasma membrane"/>
    <property type="evidence" value="ECO:0007669"/>
    <property type="project" value="UniProtKB-SubCell"/>
</dbReference>
<keyword evidence="2 9" id="KW-0813">Transport</keyword>
<evidence type="ECO:0000256" key="1">
    <source>
        <dbReference type="ARBA" id="ARBA00004429"/>
    </source>
</evidence>
<evidence type="ECO:0000256" key="5">
    <source>
        <dbReference type="ARBA" id="ARBA00022692"/>
    </source>
</evidence>
<evidence type="ECO:0000259" key="10">
    <source>
        <dbReference type="Pfam" id="PF04290"/>
    </source>
</evidence>
<keyword evidence="5 9" id="KW-0812">Transmembrane</keyword>
<dbReference type="GO" id="GO:0022857">
    <property type="term" value="F:transmembrane transporter activity"/>
    <property type="evidence" value="ECO:0007669"/>
    <property type="project" value="UniProtKB-UniRule"/>
</dbReference>
<evidence type="ECO:0000256" key="9">
    <source>
        <dbReference type="RuleBase" id="RU369079"/>
    </source>
</evidence>
<feature type="transmembrane region" description="Helical" evidence="9">
    <location>
        <begin position="86"/>
        <end position="107"/>
    </location>
</feature>
<organism evidence="11 12">
    <name type="scientific">Propionivibrio dicarboxylicus</name>
    <dbReference type="NCBI Taxonomy" id="83767"/>
    <lineage>
        <taxon>Bacteria</taxon>
        <taxon>Pseudomonadati</taxon>
        <taxon>Pseudomonadota</taxon>
        <taxon>Betaproteobacteria</taxon>
        <taxon>Rhodocyclales</taxon>
        <taxon>Rhodocyclaceae</taxon>
        <taxon>Propionivibrio</taxon>
    </lineage>
</organism>
<sequence length="185" mass="20754">MRNIGNAITRSLSYLIALFLALMAIFVFGNVILRYFFHSGWTWAEEMSRILFIWLIFLGSILAFKDNEHLGVDTLVVKLSPRGRKILYVINCFVILGTMALTLHGSWYLTLLNVDQSTPAIGIPYAYVYSSGVVVSIGMGFIVAMNLYMLLSGKLNENDLVMTTDSEEKVAEIEEIAQRTAGEKQ</sequence>
<feature type="transmembrane region" description="Helical" evidence="9">
    <location>
        <begin position="12"/>
        <end position="37"/>
    </location>
</feature>
<evidence type="ECO:0000313" key="12">
    <source>
        <dbReference type="Proteomes" id="UP000198607"/>
    </source>
</evidence>
<protein>
    <recommendedName>
        <fullName evidence="9">TRAP transporter small permease protein</fullName>
    </recommendedName>
</protein>
<reference evidence="11 12" key="1">
    <citation type="submission" date="2016-10" db="EMBL/GenBank/DDBJ databases">
        <authorList>
            <person name="de Groot N.N."/>
        </authorList>
    </citation>
    <scope>NUCLEOTIDE SEQUENCE [LARGE SCALE GENOMIC DNA]</scope>
    <source>
        <strain evidence="11 12">DSM 5885</strain>
    </source>
</reference>
<dbReference type="Pfam" id="PF04290">
    <property type="entry name" value="DctQ"/>
    <property type="match status" value="1"/>
</dbReference>
<proteinExistence type="inferred from homology"/>
<keyword evidence="7 9" id="KW-0472">Membrane</keyword>
<dbReference type="Proteomes" id="UP000198607">
    <property type="component" value="Unassembled WGS sequence"/>
</dbReference>
<feature type="transmembrane region" description="Helical" evidence="9">
    <location>
        <begin position="127"/>
        <end position="151"/>
    </location>
</feature>
<dbReference type="OrthoDB" id="9791324at2"/>
<evidence type="ECO:0000256" key="3">
    <source>
        <dbReference type="ARBA" id="ARBA00022475"/>
    </source>
</evidence>
<keyword evidence="12" id="KW-1185">Reference proteome</keyword>
<dbReference type="EMBL" id="FNCY01000011">
    <property type="protein sequence ID" value="SDH98359.1"/>
    <property type="molecule type" value="Genomic_DNA"/>
</dbReference>
<comment type="function">
    <text evidence="9">Part of the tripartite ATP-independent periplasmic (TRAP) transport system.</text>
</comment>
<dbReference type="PANTHER" id="PTHR35011">
    <property type="entry name" value="2,3-DIKETO-L-GULONATE TRAP TRANSPORTER SMALL PERMEASE PROTEIN YIAM"/>
    <property type="match status" value="1"/>
</dbReference>
<evidence type="ECO:0000256" key="6">
    <source>
        <dbReference type="ARBA" id="ARBA00022989"/>
    </source>
</evidence>
<comment type="subcellular location">
    <subcellularLocation>
        <location evidence="1 9">Cell inner membrane</location>
        <topology evidence="1 9">Multi-pass membrane protein</topology>
    </subcellularLocation>
</comment>
<dbReference type="RefSeq" id="WP_091938383.1">
    <property type="nucleotide sequence ID" value="NZ_FNCY01000011.1"/>
</dbReference>
<dbReference type="GO" id="GO:0015740">
    <property type="term" value="P:C4-dicarboxylate transport"/>
    <property type="evidence" value="ECO:0007669"/>
    <property type="project" value="TreeGrafter"/>
</dbReference>
<evidence type="ECO:0000256" key="8">
    <source>
        <dbReference type="ARBA" id="ARBA00038436"/>
    </source>
</evidence>
<name>A0A1G8GVI6_9RHOO</name>
<feature type="transmembrane region" description="Helical" evidence="9">
    <location>
        <begin position="49"/>
        <end position="65"/>
    </location>
</feature>
<evidence type="ECO:0000256" key="7">
    <source>
        <dbReference type="ARBA" id="ARBA00023136"/>
    </source>
</evidence>
<dbReference type="InterPro" id="IPR055348">
    <property type="entry name" value="DctQ"/>
</dbReference>
<evidence type="ECO:0000256" key="4">
    <source>
        <dbReference type="ARBA" id="ARBA00022519"/>
    </source>
</evidence>
<feature type="domain" description="Tripartite ATP-independent periplasmic transporters DctQ component" evidence="10">
    <location>
        <begin position="23"/>
        <end position="150"/>
    </location>
</feature>